<evidence type="ECO:0000313" key="4">
    <source>
        <dbReference type="EMBL" id="GFJ95098.1"/>
    </source>
</evidence>
<evidence type="ECO:0000259" key="3">
    <source>
        <dbReference type="Pfam" id="PF03704"/>
    </source>
</evidence>
<reference evidence="4 5" key="2">
    <citation type="submission" date="2020-03" db="EMBL/GenBank/DDBJ databases">
        <authorList>
            <person name="Ichikawa N."/>
            <person name="Kimura A."/>
            <person name="Kitahashi Y."/>
            <person name="Uohara A."/>
        </authorList>
    </citation>
    <scope>NUCLEOTIDE SEQUENCE [LARGE SCALE GENOMIC DNA]</scope>
    <source>
        <strain evidence="4 5">NBRC 108638</strain>
    </source>
</reference>
<comment type="caution">
    <text evidence="4">The sequence shown here is derived from an EMBL/GenBank/DDBJ whole genome shotgun (WGS) entry which is preliminary data.</text>
</comment>
<evidence type="ECO:0000256" key="1">
    <source>
        <dbReference type="ARBA" id="ARBA00023015"/>
    </source>
</evidence>
<feature type="domain" description="Bacterial transcriptional activator" evidence="3">
    <location>
        <begin position="1"/>
        <end position="44"/>
    </location>
</feature>
<dbReference type="EMBL" id="BLPG01000001">
    <property type="protein sequence ID" value="GFJ95098.1"/>
    <property type="molecule type" value="Genomic_DNA"/>
</dbReference>
<proteinExistence type="predicted"/>
<dbReference type="InterPro" id="IPR011990">
    <property type="entry name" value="TPR-like_helical_dom_sf"/>
</dbReference>
<accession>A0A6V8LJP7</accession>
<keyword evidence="5" id="KW-1185">Reference proteome</keyword>
<dbReference type="InterPro" id="IPR005158">
    <property type="entry name" value="BTAD"/>
</dbReference>
<dbReference type="PANTHER" id="PTHR35807">
    <property type="entry name" value="TRANSCRIPTIONAL REGULATOR REDD-RELATED"/>
    <property type="match status" value="1"/>
</dbReference>
<sequence length="53" mass="5765">MTALHRAGRQGEALAAYQRLYRLLTEELGIEPGPAVRAVHRRVLGQATVGGPR</sequence>
<keyword evidence="1" id="KW-0805">Transcription regulation</keyword>
<dbReference type="Proteomes" id="UP000482960">
    <property type="component" value="Unassembled WGS sequence"/>
</dbReference>
<dbReference type="Pfam" id="PF03704">
    <property type="entry name" value="BTAD"/>
    <property type="match status" value="1"/>
</dbReference>
<reference evidence="4 5" key="1">
    <citation type="submission" date="2020-03" db="EMBL/GenBank/DDBJ databases">
        <title>Whole genome shotgun sequence of Phytohabitans rumicis NBRC 108638.</title>
        <authorList>
            <person name="Komaki H."/>
            <person name="Tamura T."/>
        </authorList>
    </citation>
    <scope>NUCLEOTIDE SEQUENCE [LARGE SCALE GENOMIC DNA]</scope>
    <source>
        <strain evidence="4 5">NBRC 108638</strain>
    </source>
</reference>
<dbReference type="PANTHER" id="PTHR35807:SF1">
    <property type="entry name" value="TRANSCRIPTIONAL REGULATOR REDD"/>
    <property type="match status" value="1"/>
</dbReference>
<evidence type="ECO:0000313" key="5">
    <source>
        <dbReference type="Proteomes" id="UP000482960"/>
    </source>
</evidence>
<protein>
    <recommendedName>
        <fullName evidence="3">Bacterial transcriptional activator domain-containing protein</fullName>
    </recommendedName>
</protein>
<dbReference type="GO" id="GO:0003677">
    <property type="term" value="F:DNA binding"/>
    <property type="evidence" value="ECO:0007669"/>
    <property type="project" value="TreeGrafter"/>
</dbReference>
<dbReference type="Gene3D" id="1.25.40.10">
    <property type="entry name" value="Tetratricopeptide repeat domain"/>
    <property type="match status" value="1"/>
</dbReference>
<dbReference type="SUPFAM" id="SSF48452">
    <property type="entry name" value="TPR-like"/>
    <property type="match status" value="1"/>
</dbReference>
<organism evidence="4 5">
    <name type="scientific">Phytohabitans rumicis</name>
    <dbReference type="NCBI Taxonomy" id="1076125"/>
    <lineage>
        <taxon>Bacteria</taxon>
        <taxon>Bacillati</taxon>
        <taxon>Actinomycetota</taxon>
        <taxon>Actinomycetes</taxon>
        <taxon>Micromonosporales</taxon>
        <taxon>Micromonosporaceae</taxon>
    </lineage>
</organism>
<dbReference type="GO" id="GO:0006355">
    <property type="term" value="P:regulation of DNA-templated transcription"/>
    <property type="evidence" value="ECO:0007669"/>
    <property type="project" value="TreeGrafter"/>
</dbReference>
<dbReference type="AlphaFoldDB" id="A0A6V8LJP7"/>
<evidence type="ECO:0000256" key="2">
    <source>
        <dbReference type="ARBA" id="ARBA00023163"/>
    </source>
</evidence>
<gene>
    <name evidence="4" type="ORF">Prum_087400</name>
</gene>
<name>A0A6V8LJP7_9ACTN</name>
<keyword evidence="2" id="KW-0804">Transcription</keyword>
<dbReference type="InterPro" id="IPR051677">
    <property type="entry name" value="AfsR-DnrI-RedD_regulator"/>
</dbReference>